<sequence>MMDLVEISDRMEITALITDYSTAVDTRDFDRLRELFTPEAVIDYSAVGGAVGTTEQVVPWLRENLALFSDYQHLNGNHSITLDGDTASATTMCFNPMVVAGGEKQQMLLVGVWYHDTFARIDDTWRFTGRREQKSFMHAV</sequence>
<proteinExistence type="predicted"/>
<keyword evidence="3" id="KW-1185">Reference proteome</keyword>
<reference evidence="2 3" key="1">
    <citation type="submission" date="2022-10" db="EMBL/GenBank/DDBJ databases">
        <title>The complete genomes of actinobacterial strains from the NBC collection.</title>
        <authorList>
            <person name="Joergensen T.S."/>
            <person name="Alvarez Arevalo M."/>
            <person name="Sterndorff E.B."/>
            <person name="Faurdal D."/>
            <person name="Vuksanovic O."/>
            <person name="Mourched A.-S."/>
            <person name="Charusanti P."/>
            <person name="Shaw S."/>
            <person name="Blin K."/>
            <person name="Weber T."/>
        </authorList>
    </citation>
    <scope>NUCLEOTIDE SEQUENCE [LARGE SCALE GENOMIC DNA]</scope>
    <source>
        <strain evidence="2 3">NBC_00319</strain>
    </source>
</reference>
<dbReference type="Pfam" id="PF13577">
    <property type="entry name" value="SnoaL_4"/>
    <property type="match status" value="1"/>
</dbReference>
<feature type="domain" description="SnoaL-like" evidence="1">
    <location>
        <begin position="6"/>
        <end position="131"/>
    </location>
</feature>
<dbReference type="RefSeq" id="WP_328857447.1">
    <property type="nucleotide sequence ID" value="NZ_CP108021.1"/>
</dbReference>
<dbReference type="InterPro" id="IPR032710">
    <property type="entry name" value="NTF2-like_dom_sf"/>
</dbReference>
<dbReference type="SUPFAM" id="SSF54427">
    <property type="entry name" value="NTF2-like"/>
    <property type="match status" value="1"/>
</dbReference>
<dbReference type="KEGG" id="whr:OG579_20445"/>
<evidence type="ECO:0000259" key="1">
    <source>
        <dbReference type="Pfam" id="PF13577"/>
    </source>
</evidence>
<name>A0AAU4K1X1_9NOCA</name>
<evidence type="ECO:0000313" key="3">
    <source>
        <dbReference type="Proteomes" id="UP001432128"/>
    </source>
</evidence>
<protein>
    <submittedName>
        <fullName evidence="2">Nuclear transport factor 2 family protein</fullName>
    </submittedName>
</protein>
<dbReference type="EMBL" id="CP108021">
    <property type="protein sequence ID" value="WUM20027.1"/>
    <property type="molecule type" value="Genomic_DNA"/>
</dbReference>
<dbReference type="Gene3D" id="3.10.450.50">
    <property type="match status" value="1"/>
</dbReference>
<dbReference type="AlphaFoldDB" id="A0AAU4K1X1"/>
<accession>A0AAU4K1X1</accession>
<gene>
    <name evidence="2" type="ORF">OG579_20445</name>
</gene>
<dbReference type="Proteomes" id="UP001432128">
    <property type="component" value="Chromosome"/>
</dbReference>
<evidence type="ECO:0000313" key="2">
    <source>
        <dbReference type="EMBL" id="WUM20027.1"/>
    </source>
</evidence>
<organism evidence="2 3">
    <name type="scientific">Williamsia herbipolensis</name>
    <dbReference type="NCBI Taxonomy" id="1603258"/>
    <lineage>
        <taxon>Bacteria</taxon>
        <taxon>Bacillati</taxon>
        <taxon>Actinomycetota</taxon>
        <taxon>Actinomycetes</taxon>
        <taxon>Mycobacteriales</taxon>
        <taxon>Nocardiaceae</taxon>
        <taxon>Williamsia</taxon>
    </lineage>
</organism>
<dbReference type="InterPro" id="IPR037401">
    <property type="entry name" value="SnoaL-like"/>
</dbReference>